<proteinExistence type="predicted"/>
<dbReference type="InterPro" id="IPR021967">
    <property type="entry name" value="Nup98_C"/>
</dbReference>
<evidence type="ECO:0000313" key="4">
    <source>
        <dbReference type="EMBL" id="KAJ7623424.1"/>
    </source>
</evidence>
<evidence type="ECO:0000313" key="5">
    <source>
        <dbReference type="Proteomes" id="UP001221142"/>
    </source>
</evidence>
<organism evidence="4 5">
    <name type="scientific">Roridomyces roridus</name>
    <dbReference type="NCBI Taxonomy" id="1738132"/>
    <lineage>
        <taxon>Eukaryota</taxon>
        <taxon>Fungi</taxon>
        <taxon>Dikarya</taxon>
        <taxon>Basidiomycota</taxon>
        <taxon>Agaricomycotina</taxon>
        <taxon>Agaricomycetes</taxon>
        <taxon>Agaricomycetidae</taxon>
        <taxon>Agaricales</taxon>
        <taxon>Marasmiineae</taxon>
        <taxon>Mycenaceae</taxon>
        <taxon>Roridomyces</taxon>
    </lineage>
</organism>
<comment type="caution">
    <text evidence="4">The sequence shown here is derived from an EMBL/GenBank/DDBJ whole genome shotgun (WGS) entry which is preliminary data.</text>
</comment>
<keyword evidence="5" id="KW-1185">Reference proteome</keyword>
<feature type="region of interest" description="Disordered" evidence="2">
    <location>
        <begin position="577"/>
        <end position="601"/>
    </location>
</feature>
<dbReference type="AlphaFoldDB" id="A0AAD7BKA2"/>
<dbReference type="Gene3D" id="1.25.40.690">
    <property type="match status" value="1"/>
</dbReference>
<feature type="coiled-coil region" evidence="1">
    <location>
        <begin position="761"/>
        <end position="788"/>
    </location>
</feature>
<feature type="domain" description="Nuclear pore complex protein NUP96 C-terminal" evidence="3">
    <location>
        <begin position="357"/>
        <end position="676"/>
    </location>
</feature>
<evidence type="ECO:0000256" key="1">
    <source>
        <dbReference type="SAM" id="Coils"/>
    </source>
</evidence>
<evidence type="ECO:0000256" key="2">
    <source>
        <dbReference type="SAM" id="MobiDB-lite"/>
    </source>
</evidence>
<protein>
    <submittedName>
        <fullName evidence="4">Nuclear protein 96-domain-containing protein</fullName>
    </submittedName>
</protein>
<evidence type="ECO:0000259" key="3">
    <source>
        <dbReference type="Pfam" id="PF12110"/>
    </source>
</evidence>
<sequence>MARFRAYSSSDEESLSDEEHVPEDVPELPQDDSDDESTSSASSELREEDLVTRPKPRNGLVEDENGDIVYAHEVSRPRTDPTLIPWAQHVGVDAQKMHVMQTSLFRVPEEMAAMKSADKPARVHLQVPPALNRKHSRDSDGDSLRYESKERASFAHDIDPPVYRPSRKYARVESSESAVTGSEAALVDAGLAFGRSFRVGWGPGGTLVHPGALCAPSTSTKTSANSSTLYKTKAPVCESSEISVKLLQHQLSYSPIDFDDDEVPFSNPSSTDLHFSSFARLFPSTDRSYEASLFRLGSALFDSLNLRLGDSVTPDIRGRITSLRRKAALSAWLQDAVGPAVEGDLRANPAAGPAAVAFMQLTGNQVERACETAMDGGFQKLATLISQAGGDFEFREDLKDQLDIWREQRIDVHIDESVRKVYALLAGIVDVTVEGSKGGGQEKCADVDIVVGLDWKRVFGLHLWFSQLVDAPISQVFEAYTRLVDDSTPARKIPGPIPWYEENGSPKSRWKLASPPTAPDALFSLIRLHAEPSCSLSHVLTPLSFGPSPLDYSLPWHLYIILSRCMRVRDFADRGDPGIRRASPSSQDGHVENDVEGHSPTADSLTSSYAFQLERQGMLQEALFVLLHLEGSAGRKKAIKELLARCAARMDEWNTRGVVGSLRIPMSWVQEAKAIHALDRGEVFEAYELYISAGLYDAAHDIAVSKLAPEAVVRNDLTLLTNLFSPFNSRPVDGWHVRGKLFLDYARIVTRVPEIQEELEHDHELEAVSDLQEEAEELTRTATKLIGILPDALRERSDLRHNAALADMIENLVKIVDKIRPFALAEAQPVLTNVDEAVKITHLHSLAYAGFLKSIENISS</sequence>
<dbReference type="Proteomes" id="UP001221142">
    <property type="component" value="Unassembled WGS sequence"/>
</dbReference>
<dbReference type="Pfam" id="PF12110">
    <property type="entry name" value="Nup96"/>
    <property type="match status" value="1"/>
</dbReference>
<accession>A0AAD7BKA2</accession>
<name>A0AAD7BKA2_9AGAR</name>
<reference evidence="4" key="1">
    <citation type="submission" date="2023-03" db="EMBL/GenBank/DDBJ databases">
        <title>Massive genome expansion in bonnet fungi (Mycena s.s.) driven by repeated elements and novel gene families across ecological guilds.</title>
        <authorList>
            <consortium name="Lawrence Berkeley National Laboratory"/>
            <person name="Harder C.B."/>
            <person name="Miyauchi S."/>
            <person name="Viragh M."/>
            <person name="Kuo A."/>
            <person name="Thoen E."/>
            <person name="Andreopoulos B."/>
            <person name="Lu D."/>
            <person name="Skrede I."/>
            <person name="Drula E."/>
            <person name="Henrissat B."/>
            <person name="Morin E."/>
            <person name="Kohler A."/>
            <person name="Barry K."/>
            <person name="LaButti K."/>
            <person name="Morin E."/>
            <person name="Salamov A."/>
            <person name="Lipzen A."/>
            <person name="Mereny Z."/>
            <person name="Hegedus B."/>
            <person name="Baldrian P."/>
            <person name="Stursova M."/>
            <person name="Weitz H."/>
            <person name="Taylor A."/>
            <person name="Grigoriev I.V."/>
            <person name="Nagy L.G."/>
            <person name="Martin F."/>
            <person name="Kauserud H."/>
        </authorList>
    </citation>
    <scope>NUCLEOTIDE SEQUENCE</scope>
    <source>
        <strain evidence="4">9284</strain>
    </source>
</reference>
<gene>
    <name evidence="4" type="ORF">FB45DRAFT_925622</name>
</gene>
<feature type="region of interest" description="Disordered" evidence="2">
    <location>
        <begin position="1"/>
        <end position="66"/>
    </location>
</feature>
<dbReference type="EMBL" id="JARKIF010000014">
    <property type="protein sequence ID" value="KAJ7623424.1"/>
    <property type="molecule type" value="Genomic_DNA"/>
</dbReference>
<feature type="compositionally biased region" description="Acidic residues" evidence="2">
    <location>
        <begin position="24"/>
        <end position="37"/>
    </location>
</feature>
<keyword evidence="1" id="KW-0175">Coiled coil</keyword>